<dbReference type="InterPro" id="IPR019087">
    <property type="entry name" value="Med15_N"/>
</dbReference>
<organism evidence="6 7">
    <name type="scientific">Candidula unifasciata</name>
    <dbReference type="NCBI Taxonomy" id="100452"/>
    <lineage>
        <taxon>Eukaryota</taxon>
        <taxon>Metazoa</taxon>
        <taxon>Spiralia</taxon>
        <taxon>Lophotrochozoa</taxon>
        <taxon>Mollusca</taxon>
        <taxon>Gastropoda</taxon>
        <taxon>Heterobranchia</taxon>
        <taxon>Euthyneura</taxon>
        <taxon>Panpulmonata</taxon>
        <taxon>Eupulmonata</taxon>
        <taxon>Stylommatophora</taxon>
        <taxon>Helicina</taxon>
        <taxon>Helicoidea</taxon>
        <taxon>Geomitridae</taxon>
        <taxon>Candidula</taxon>
    </lineage>
</organism>
<dbReference type="PANTHER" id="PTHR31804">
    <property type="entry name" value="MEDIATOR OF RNA POLYMERASE II TRANSCRIPTION SUBUNIT 15"/>
    <property type="match status" value="1"/>
</dbReference>
<evidence type="ECO:0000256" key="1">
    <source>
        <dbReference type="ARBA" id="ARBA00023242"/>
    </source>
</evidence>
<feature type="non-terminal residue" evidence="6">
    <location>
        <position position="1"/>
    </location>
</feature>
<protein>
    <recommendedName>
        <fullName evidence="2">Mediator of RNA polymerase II transcription subunit 15</fullName>
    </recommendedName>
    <alternativeName>
        <fullName evidence="2">Mediator complex subunit 15</fullName>
    </alternativeName>
</protein>
<dbReference type="GO" id="GO:0005634">
    <property type="term" value="C:nucleus"/>
    <property type="evidence" value="ECO:0007669"/>
    <property type="project" value="UniProtKB-SubCell"/>
</dbReference>
<comment type="subunit">
    <text evidence="2">Component of the Mediator complex.</text>
</comment>
<evidence type="ECO:0000259" key="5">
    <source>
        <dbReference type="Pfam" id="PF21538"/>
    </source>
</evidence>
<dbReference type="GO" id="GO:0006355">
    <property type="term" value="P:regulation of DNA-templated transcription"/>
    <property type="evidence" value="ECO:0007669"/>
    <property type="project" value="InterPro"/>
</dbReference>
<dbReference type="Pfam" id="PF09606">
    <property type="entry name" value="Med15_N"/>
    <property type="match status" value="1"/>
</dbReference>
<dbReference type="OrthoDB" id="10055322at2759"/>
<reference evidence="6" key="1">
    <citation type="submission" date="2021-04" db="EMBL/GenBank/DDBJ databases">
        <authorList>
            <consortium name="Molecular Ecology Group"/>
        </authorList>
    </citation>
    <scope>NUCLEOTIDE SEQUENCE</scope>
</reference>
<evidence type="ECO:0000256" key="3">
    <source>
        <dbReference type="SAM" id="MobiDB-lite"/>
    </source>
</evidence>
<comment type="similarity">
    <text evidence="2">Belongs to the Mediator complex subunit 15 family.</text>
</comment>
<accession>A0A8S3Z269</accession>
<dbReference type="Gene3D" id="1.10.246.20">
    <property type="entry name" value="Coactivator CBP, KIX domain"/>
    <property type="match status" value="1"/>
</dbReference>
<keyword evidence="2" id="KW-0805">Transcription regulation</keyword>
<comment type="function">
    <text evidence="2">Component of the Mediator complex, a coactivator involved in the regulated transcription of nearly all RNA polymerase II-dependent genes. Mediator functions as a bridge to convey information from gene-specific regulatory proteins to the basal RNA polymerase II transcription machinery. Mediator is recruited to promoters by direct interactions with regulatory proteins and serves as a scaffold for the assembly of a functional preinitiation complex with RNA polymerase II and the general transcription factors.</text>
</comment>
<dbReference type="PANTHER" id="PTHR31804:SF3">
    <property type="entry name" value="MEDIATOR OF RNA POLYMERASE II TRANSCRIPTION SUBUNIT 15"/>
    <property type="match status" value="1"/>
</dbReference>
<feature type="non-terminal residue" evidence="6">
    <location>
        <position position="453"/>
    </location>
</feature>
<evidence type="ECO:0000313" key="7">
    <source>
        <dbReference type="Proteomes" id="UP000678393"/>
    </source>
</evidence>
<gene>
    <name evidence="2" type="primary">MED15</name>
    <name evidence="6" type="ORF">CUNI_LOCUS7100</name>
</gene>
<dbReference type="Proteomes" id="UP000678393">
    <property type="component" value="Unassembled WGS sequence"/>
</dbReference>
<keyword evidence="1 2" id="KW-0539">Nucleus</keyword>
<feature type="domain" description="ARC105/Med15 mediator subunit central" evidence="5">
    <location>
        <begin position="270"/>
        <end position="387"/>
    </location>
</feature>
<proteinExistence type="inferred from homology"/>
<keyword evidence="7" id="KW-1185">Reference proteome</keyword>
<keyword evidence="2" id="KW-0010">Activator</keyword>
<name>A0A8S3Z269_9EUPU</name>
<dbReference type="EMBL" id="CAJHNH020001110">
    <property type="protein sequence ID" value="CAG5121542.1"/>
    <property type="molecule type" value="Genomic_DNA"/>
</dbReference>
<sequence>MADPSRMQEEWKSPVFRNKIVARLDDAMRNSQSQISKSGIEMEDFVFNKAKCREEYLDLVARVLLTVSDQNKDKKLGQPGMVPPNMGQAGMSGGMRTQGVMQDQDPINALQNLAGQGSGGMGRSQQGGMMQSMHGIAPGNQQQVQMVRQPIMQHGRGMPQRPPQLHRQDAFMVTSPQSMPGVPGQSMHSTAQGMGYQHSGNTRNMVPMNMQGSYMSPLAMVPSPHVMMSPAMRMGAPSPNTMLHTPDCCLYPGTTVVDPSPGPPSTSQEEVEYVKKLDKLSRYIEPLRSFIMDLEKKNDEESKKNHKKMKSLLDILSNPKKRVPMVVLEKCEQVLLKLVSSSGTISTSSSSGPHGHMCQPLLDAVAHFSAAPLLNHSLYRTFGPALEAYMGPPITAPSPPPSKKRMAEDTKESLDELPDLVQGEIARLGSRFIVSVDPRHHSRSDVFHLVCKL</sequence>
<dbReference type="GO" id="GO:0003712">
    <property type="term" value="F:transcription coregulator activity"/>
    <property type="evidence" value="ECO:0007669"/>
    <property type="project" value="InterPro"/>
</dbReference>
<feature type="domain" description="Mediator of RNA polymerase II transcription subunit 15 N-terminal" evidence="4">
    <location>
        <begin position="7"/>
        <end position="75"/>
    </location>
</feature>
<dbReference type="AlphaFoldDB" id="A0A8S3Z269"/>
<keyword evidence="2" id="KW-0804">Transcription</keyword>
<evidence type="ECO:0000256" key="2">
    <source>
        <dbReference type="RuleBase" id="RU364148"/>
    </source>
</evidence>
<evidence type="ECO:0000313" key="6">
    <source>
        <dbReference type="EMBL" id="CAG5121542.1"/>
    </source>
</evidence>
<dbReference type="InterPro" id="IPR036529">
    <property type="entry name" value="KIX_dom_sf"/>
</dbReference>
<feature type="region of interest" description="Disordered" evidence="3">
    <location>
        <begin position="392"/>
        <end position="413"/>
    </location>
</feature>
<evidence type="ECO:0000259" key="4">
    <source>
        <dbReference type="Pfam" id="PF09606"/>
    </source>
</evidence>
<dbReference type="Pfam" id="PF21538">
    <property type="entry name" value="Med15_M"/>
    <property type="match status" value="1"/>
</dbReference>
<comment type="subcellular location">
    <subcellularLocation>
        <location evidence="2">Nucleus</location>
    </subcellularLocation>
</comment>
<dbReference type="InterPro" id="IPR048385">
    <property type="entry name" value="Med15_central"/>
</dbReference>
<comment type="caution">
    <text evidence="6">The sequence shown here is derived from an EMBL/GenBank/DDBJ whole genome shotgun (WGS) entry which is preliminary data.</text>
</comment>